<dbReference type="Proteomes" id="UP000723463">
    <property type="component" value="Unassembled WGS sequence"/>
</dbReference>
<sequence length="74" mass="8493">MFQRPRLTYYRTFFPRSTRNNYNIPTSAHRHRVPLVRPAAQENAMAKIMSIIGKANPLNSTVKPSVPSVQVRVL</sequence>
<evidence type="ECO:0000313" key="1">
    <source>
        <dbReference type="EMBL" id="KAF9547487.1"/>
    </source>
</evidence>
<dbReference type="EMBL" id="JAAAXW010000041">
    <property type="protein sequence ID" value="KAF9547487.1"/>
    <property type="molecule type" value="Genomic_DNA"/>
</dbReference>
<protein>
    <submittedName>
        <fullName evidence="1">Uncharacterized protein</fullName>
    </submittedName>
</protein>
<reference evidence="1" key="1">
    <citation type="journal article" date="2020" name="Fungal Divers.">
        <title>Resolving the Mortierellaceae phylogeny through synthesis of multi-gene phylogenetics and phylogenomics.</title>
        <authorList>
            <person name="Vandepol N."/>
            <person name="Liber J."/>
            <person name="Desiro A."/>
            <person name="Na H."/>
            <person name="Kennedy M."/>
            <person name="Barry K."/>
            <person name="Grigoriev I.V."/>
            <person name="Miller A.N."/>
            <person name="O'Donnell K."/>
            <person name="Stajich J.E."/>
            <person name="Bonito G."/>
        </authorList>
    </citation>
    <scope>NUCLEOTIDE SEQUENCE</scope>
    <source>
        <strain evidence="1">NRRL 2591</strain>
    </source>
</reference>
<gene>
    <name evidence="1" type="ORF">EC957_008324</name>
</gene>
<evidence type="ECO:0000313" key="2">
    <source>
        <dbReference type="Proteomes" id="UP000723463"/>
    </source>
</evidence>
<organism evidence="1 2">
    <name type="scientific">Mortierella hygrophila</name>
    <dbReference type="NCBI Taxonomy" id="979708"/>
    <lineage>
        <taxon>Eukaryota</taxon>
        <taxon>Fungi</taxon>
        <taxon>Fungi incertae sedis</taxon>
        <taxon>Mucoromycota</taxon>
        <taxon>Mortierellomycotina</taxon>
        <taxon>Mortierellomycetes</taxon>
        <taxon>Mortierellales</taxon>
        <taxon>Mortierellaceae</taxon>
        <taxon>Mortierella</taxon>
    </lineage>
</organism>
<dbReference type="AlphaFoldDB" id="A0A9P6K5N9"/>
<name>A0A9P6K5N9_9FUNG</name>
<proteinExistence type="predicted"/>
<accession>A0A9P6K5N9</accession>
<keyword evidence="2" id="KW-1185">Reference proteome</keyword>
<comment type="caution">
    <text evidence="1">The sequence shown here is derived from an EMBL/GenBank/DDBJ whole genome shotgun (WGS) entry which is preliminary data.</text>
</comment>